<dbReference type="RefSeq" id="WP_189735200.1">
    <property type="nucleotide sequence ID" value="NZ_BMRL01000003.1"/>
</dbReference>
<evidence type="ECO:0000256" key="1">
    <source>
        <dbReference type="SAM" id="MobiDB-lite"/>
    </source>
</evidence>
<sequence length="303" mass="31409">MAQVTRVPQATDRGWWASAPGAEAVFAGQLLIGLALFVVLPEPDDGFELTTRGDGLLTYLVAGAVVVPAVLLGIGFLHAFVFTRPALALARRTGETAAAPAWLLGMSAACALLLWRAGGPFLPSLAWIAGSGVLPLLVAGLALRTTRSCGWVATAAYATSGVLALATLVGGPYAADRAAADGYEPPRWGQPQYAGTWRGEGGGTVRLREGGELAVEDLPVNPGDGSAVRCTATGTWRERPADPRSDRRAGVELTVGGCPGWQTQWQEAGPAGRRPELHPVGNTGPGSVRPLWRSGPPDVLLAP</sequence>
<comment type="caution">
    <text evidence="3">The sequence shown here is derived from an EMBL/GenBank/DDBJ whole genome shotgun (WGS) entry which is preliminary data.</text>
</comment>
<evidence type="ECO:0000313" key="4">
    <source>
        <dbReference type="Proteomes" id="UP000613974"/>
    </source>
</evidence>
<keyword evidence="2" id="KW-0812">Transmembrane</keyword>
<feature type="transmembrane region" description="Helical" evidence="2">
    <location>
        <begin position="121"/>
        <end position="143"/>
    </location>
</feature>
<dbReference type="Proteomes" id="UP000613974">
    <property type="component" value="Unassembled WGS sequence"/>
</dbReference>
<feature type="transmembrane region" description="Helical" evidence="2">
    <location>
        <begin position="60"/>
        <end position="82"/>
    </location>
</feature>
<keyword evidence="4" id="KW-1185">Reference proteome</keyword>
<evidence type="ECO:0000256" key="2">
    <source>
        <dbReference type="SAM" id="Phobius"/>
    </source>
</evidence>
<keyword evidence="2" id="KW-0472">Membrane</keyword>
<gene>
    <name evidence="3" type="ORF">Snoj_64810</name>
</gene>
<proteinExistence type="predicted"/>
<name>A0ABQ3SWQ2_9ACTN</name>
<feature type="transmembrane region" description="Helical" evidence="2">
    <location>
        <begin position="21"/>
        <end position="40"/>
    </location>
</feature>
<protein>
    <submittedName>
        <fullName evidence="3">Uncharacterized protein</fullName>
    </submittedName>
</protein>
<keyword evidence="2" id="KW-1133">Transmembrane helix</keyword>
<accession>A0ABQ3SWQ2</accession>
<feature type="transmembrane region" description="Helical" evidence="2">
    <location>
        <begin position="94"/>
        <end position="115"/>
    </location>
</feature>
<feature type="region of interest" description="Disordered" evidence="1">
    <location>
        <begin position="257"/>
        <end position="303"/>
    </location>
</feature>
<dbReference type="EMBL" id="BNEC01000005">
    <property type="protein sequence ID" value="GHI72563.1"/>
    <property type="molecule type" value="Genomic_DNA"/>
</dbReference>
<evidence type="ECO:0000313" key="3">
    <source>
        <dbReference type="EMBL" id="GHI72563.1"/>
    </source>
</evidence>
<reference evidence="4" key="1">
    <citation type="submission" date="2023-07" db="EMBL/GenBank/DDBJ databases">
        <title>Whole genome shotgun sequence of Streptomyces nojiriensis NBRC 13794.</title>
        <authorList>
            <person name="Komaki H."/>
            <person name="Tamura T."/>
        </authorList>
    </citation>
    <scope>NUCLEOTIDE SEQUENCE [LARGE SCALE GENOMIC DNA]</scope>
    <source>
        <strain evidence="4">NBRC 13794</strain>
    </source>
</reference>
<feature type="transmembrane region" description="Helical" evidence="2">
    <location>
        <begin position="155"/>
        <end position="175"/>
    </location>
</feature>
<organism evidence="3 4">
    <name type="scientific">Streptomyces nojiriensis</name>
    <dbReference type="NCBI Taxonomy" id="66374"/>
    <lineage>
        <taxon>Bacteria</taxon>
        <taxon>Bacillati</taxon>
        <taxon>Actinomycetota</taxon>
        <taxon>Actinomycetes</taxon>
        <taxon>Kitasatosporales</taxon>
        <taxon>Streptomycetaceae</taxon>
        <taxon>Streptomyces</taxon>
    </lineage>
</organism>
<dbReference type="GeneID" id="95590799"/>